<dbReference type="AlphaFoldDB" id="A0A174JX89"/>
<dbReference type="EMBL" id="CZAW01000002">
    <property type="protein sequence ID" value="CUP01740.1"/>
    <property type="molecule type" value="Genomic_DNA"/>
</dbReference>
<evidence type="ECO:0000313" key="2">
    <source>
        <dbReference type="Proteomes" id="UP000095712"/>
    </source>
</evidence>
<protein>
    <submittedName>
        <fullName evidence="1">Predicted ATPase (AAA+ superfamily)</fullName>
    </submittedName>
</protein>
<dbReference type="SUPFAM" id="SSF52540">
    <property type="entry name" value="P-loop containing nucleoside triphosphate hydrolases"/>
    <property type="match status" value="1"/>
</dbReference>
<name>A0A174JX89_9FIRM</name>
<evidence type="ECO:0000313" key="1">
    <source>
        <dbReference type="EMBL" id="CUP01740.1"/>
    </source>
</evidence>
<dbReference type="Pfam" id="PF14516">
    <property type="entry name" value="AAA_35"/>
    <property type="match status" value="1"/>
</dbReference>
<proteinExistence type="predicted"/>
<dbReference type="OrthoDB" id="5486659at2"/>
<gene>
    <name evidence="1" type="ORF">ERS852523_00267</name>
</gene>
<dbReference type="Gene3D" id="3.40.50.300">
    <property type="entry name" value="P-loop containing nucleotide triphosphate hydrolases"/>
    <property type="match status" value="1"/>
</dbReference>
<accession>A0A174JX89</accession>
<sequence length="532" mass="62237">MGRVFNTTGVCIPEKHYMVNINGRLQQIKVLVDEGKYFTINRARQYGKTTTLRALAEMLRDEYHVVLLDFQTFDNEKFSNGNVFSVAFAGSFLRVLRRNCKTMNNEMASVIDEMRKDADYANRYFSLKELFEGLSDICEAADRKIVLMIDEVDSAANNQVFIDFLAQLRAQYLDREFYPGFQSVILAGVYDIKNLKRKLRPEEGHRYNSPWNIAADFSIEMSFSESEIAGMLQEYEIDHRTGMNISKMSELLYAYTAGYPFLVSRICQLMDERVRDEYENLKLVWTENGFNEAVRILLAEKNPLFESLVGKICDYPELSVMLKTLLFTGRNIAYNPDETSIDMAQMFGFIKNQNGNVVIANRIFETRLYNYYLTEAKMQQTEIYKAALQDKSQFIVNGYLDMERILERFVVHFHDIYGESDKKFLEEQGRKFFLLYLKPIINGTGNYYIESRTRDLRRTDVIVDYRGQQYIIELKIWHGDEYNKRGEQQLIGYLEDYHVDKGYMLSFNFNRKKQSGIRKIIVNGKTIVEAVV</sequence>
<dbReference type="InterPro" id="IPR027417">
    <property type="entry name" value="P-loop_NTPase"/>
</dbReference>
<organism evidence="1 2">
    <name type="scientific">Blautia wexlerae</name>
    <dbReference type="NCBI Taxonomy" id="418240"/>
    <lineage>
        <taxon>Bacteria</taxon>
        <taxon>Bacillati</taxon>
        <taxon>Bacillota</taxon>
        <taxon>Clostridia</taxon>
        <taxon>Lachnospirales</taxon>
        <taxon>Lachnospiraceae</taxon>
        <taxon>Blautia</taxon>
    </lineage>
</organism>
<dbReference type="Proteomes" id="UP000095712">
    <property type="component" value="Unassembled WGS sequence"/>
</dbReference>
<reference evidence="1 2" key="1">
    <citation type="submission" date="2015-09" db="EMBL/GenBank/DDBJ databases">
        <authorList>
            <consortium name="Pathogen Informatics"/>
        </authorList>
    </citation>
    <scope>NUCLEOTIDE SEQUENCE [LARGE SCALE GENOMIC DNA]</scope>
    <source>
        <strain evidence="1 2">2789STDY5834911</strain>
    </source>
</reference>
<dbReference type="RefSeq" id="WP_055149152.1">
    <property type="nucleotide sequence ID" value="NZ_CZAW01000002.1"/>
</dbReference>